<organism evidence="1 2">
    <name type="scientific">Auriscalpium vulgare</name>
    <dbReference type="NCBI Taxonomy" id="40419"/>
    <lineage>
        <taxon>Eukaryota</taxon>
        <taxon>Fungi</taxon>
        <taxon>Dikarya</taxon>
        <taxon>Basidiomycota</taxon>
        <taxon>Agaricomycotina</taxon>
        <taxon>Agaricomycetes</taxon>
        <taxon>Russulales</taxon>
        <taxon>Auriscalpiaceae</taxon>
        <taxon>Auriscalpium</taxon>
    </lineage>
</organism>
<dbReference type="Proteomes" id="UP000814033">
    <property type="component" value="Unassembled WGS sequence"/>
</dbReference>
<proteinExistence type="predicted"/>
<reference evidence="1" key="2">
    <citation type="journal article" date="2022" name="New Phytol.">
        <title>Evolutionary transition to the ectomycorrhizal habit in the genomes of a hyperdiverse lineage of mushroom-forming fungi.</title>
        <authorList>
            <person name="Looney B."/>
            <person name="Miyauchi S."/>
            <person name="Morin E."/>
            <person name="Drula E."/>
            <person name="Courty P.E."/>
            <person name="Kohler A."/>
            <person name="Kuo A."/>
            <person name="LaButti K."/>
            <person name="Pangilinan J."/>
            <person name="Lipzen A."/>
            <person name="Riley R."/>
            <person name="Andreopoulos W."/>
            <person name="He G."/>
            <person name="Johnson J."/>
            <person name="Nolan M."/>
            <person name="Tritt A."/>
            <person name="Barry K.W."/>
            <person name="Grigoriev I.V."/>
            <person name="Nagy L.G."/>
            <person name="Hibbett D."/>
            <person name="Henrissat B."/>
            <person name="Matheny P.B."/>
            <person name="Labbe J."/>
            <person name="Martin F.M."/>
        </authorList>
    </citation>
    <scope>NUCLEOTIDE SEQUENCE</scope>
    <source>
        <strain evidence="1">FP105234-sp</strain>
    </source>
</reference>
<protein>
    <submittedName>
        <fullName evidence="1">Uncharacterized protein</fullName>
    </submittedName>
</protein>
<comment type="caution">
    <text evidence="1">The sequence shown here is derived from an EMBL/GenBank/DDBJ whole genome shotgun (WGS) entry which is preliminary data.</text>
</comment>
<keyword evidence="2" id="KW-1185">Reference proteome</keyword>
<sequence>MEEAKIAISVVRAYYHDKEFAIITPYDPQRAEIARLLKMAGLPDKVFTVDSFQGHEADFIIASSVRTEKTGFLSSQFRMNVMLSRCKCGMVLVTNRAFIENPRTGAKTLLGRLAGHWQSFAGTYGPWVSKESVEAQEADLPGVRGPNRPLEALVTPVSPRDQRTVLPRATRTGPSSSYPTPISAGQSGAQLQGRWKQGFVPQTAPVLAPTRPHISRAQRPATDGYLRDPQDFPSLPLTEDDECFSRPRLQGRWEQGPSVSPGAAGSALARPIPTAESCWPF</sequence>
<evidence type="ECO:0000313" key="1">
    <source>
        <dbReference type="EMBL" id="KAI0042714.1"/>
    </source>
</evidence>
<evidence type="ECO:0000313" key="2">
    <source>
        <dbReference type="Proteomes" id="UP000814033"/>
    </source>
</evidence>
<gene>
    <name evidence="1" type="ORF">FA95DRAFT_537798</name>
</gene>
<reference evidence="1" key="1">
    <citation type="submission" date="2021-02" db="EMBL/GenBank/DDBJ databases">
        <authorList>
            <consortium name="DOE Joint Genome Institute"/>
            <person name="Ahrendt S."/>
            <person name="Looney B.P."/>
            <person name="Miyauchi S."/>
            <person name="Morin E."/>
            <person name="Drula E."/>
            <person name="Courty P.E."/>
            <person name="Chicoki N."/>
            <person name="Fauchery L."/>
            <person name="Kohler A."/>
            <person name="Kuo A."/>
            <person name="Labutti K."/>
            <person name="Pangilinan J."/>
            <person name="Lipzen A."/>
            <person name="Riley R."/>
            <person name="Andreopoulos W."/>
            <person name="He G."/>
            <person name="Johnson J."/>
            <person name="Barry K.W."/>
            <person name="Grigoriev I.V."/>
            <person name="Nagy L."/>
            <person name="Hibbett D."/>
            <person name="Henrissat B."/>
            <person name="Matheny P.B."/>
            <person name="Labbe J."/>
            <person name="Martin F."/>
        </authorList>
    </citation>
    <scope>NUCLEOTIDE SEQUENCE</scope>
    <source>
        <strain evidence="1">FP105234-sp</strain>
    </source>
</reference>
<dbReference type="EMBL" id="MU276051">
    <property type="protein sequence ID" value="KAI0042714.1"/>
    <property type="molecule type" value="Genomic_DNA"/>
</dbReference>
<name>A0ACB8RES4_9AGAM</name>
<accession>A0ACB8RES4</accession>